<dbReference type="Gene3D" id="1.10.3720.10">
    <property type="entry name" value="MetI-like"/>
    <property type="match status" value="1"/>
</dbReference>
<dbReference type="SUPFAM" id="SSF161098">
    <property type="entry name" value="MetI-like"/>
    <property type="match status" value="1"/>
</dbReference>
<feature type="transmembrane region" description="Helical" evidence="7">
    <location>
        <begin position="117"/>
        <end position="141"/>
    </location>
</feature>
<dbReference type="CDD" id="cd06261">
    <property type="entry name" value="TM_PBP2"/>
    <property type="match status" value="1"/>
</dbReference>
<dbReference type="PROSITE" id="PS50928">
    <property type="entry name" value="ABC_TM1"/>
    <property type="match status" value="1"/>
</dbReference>
<evidence type="ECO:0000256" key="3">
    <source>
        <dbReference type="ARBA" id="ARBA00022475"/>
    </source>
</evidence>
<reference evidence="9 10" key="1">
    <citation type="submission" date="2024-09" db="EMBL/GenBank/DDBJ databases">
        <authorList>
            <person name="Sun Q."/>
            <person name="Mori K."/>
        </authorList>
    </citation>
    <scope>NUCLEOTIDE SEQUENCE [LARGE SCALE GENOMIC DNA]</scope>
    <source>
        <strain evidence="9 10">JCM 9626</strain>
    </source>
</reference>
<gene>
    <name evidence="9" type="ORF">ACFFRI_19035</name>
</gene>
<organism evidence="9 10">
    <name type="scientific">Nocardioides plantarum</name>
    <dbReference type="NCBI Taxonomy" id="29299"/>
    <lineage>
        <taxon>Bacteria</taxon>
        <taxon>Bacillati</taxon>
        <taxon>Actinomycetota</taxon>
        <taxon>Actinomycetes</taxon>
        <taxon>Propionibacteriales</taxon>
        <taxon>Nocardioidaceae</taxon>
        <taxon>Nocardioides</taxon>
    </lineage>
</organism>
<accession>A0ABV5KFH3</accession>
<sequence length="327" mass="35278">MEPPPGEKKVAGKSPTRIAFDRLRKDKVAVVCTIVVILLVIAAAFAPLINKMLNIYGEASSLPYSPTDVLYFGGPNNGLPNVGPPVNGFTADHPLGLSPGQGLDNLARLLLGLRTSLLIATLATVISTIVGVVIGLVAGFSRGWLDRLLMFTTDLFLSFPFILGAMAMAPILRARFNDEDIDGLGRAQLIALIVILVFFGWMGLARLIRGQVLSLREREFIQAAQVIGVPTRQILFKELLPNMVAPIIVSISLSLPAFVTAEAGLSYLGIGLTGQPSLGQTIFDAQNYFEVYPLYLWAPVVTITILVLALNLLGDAIRDAFDPKTRR</sequence>
<feature type="transmembrane region" description="Helical" evidence="7">
    <location>
        <begin position="28"/>
        <end position="49"/>
    </location>
</feature>
<evidence type="ECO:0000256" key="4">
    <source>
        <dbReference type="ARBA" id="ARBA00022692"/>
    </source>
</evidence>
<protein>
    <submittedName>
        <fullName evidence="9">ABC transporter permease</fullName>
    </submittedName>
</protein>
<dbReference type="Proteomes" id="UP001589750">
    <property type="component" value="Unassembled WGS sequence"/>
</dbReference>
<keyword evidence="3" id="KW-1003">Cell membrane</keyword>
<comment type="subcellular location">
    <subcellularLocation>
        <location evidence="1 7">Cell membrane</location>
        <topology evidence="1 7">Multi-pass membrane protein</topology>
    </subcellularLocation>
</comment>
<feature type="domain" description="ABC transmembrane type-1" evidence="8">
    <location>
        <begin position="113"/>
        <end position="314"/>
    </location>
</feature>
<feature type="transmembrane region" description="Helical" evidence="7">
    <location>
        <begin position="239"/>
        <end position="259"/>
    </location>
</feature>
<feature type="transmembrane region" description="Helical" evidence="7">
    <location>
        <begin position="189"/>
        <end position="208"/>
    </location>
</feature>
<evidence type="ECO:0000256" key="2">
    <source>
        <dbReference type="ARBA" id="ARBA00022448"/>
    </source>
</evidence>
<keyword evidence="2 7" id="KW-0813">Transport</keyword>
<evidence type="ECO:0000256" key="1">
    <source>
        <dbReference type="ARBA" id="ARBA00004651"/>
    </source>
</evidence>
<dbReference type="InterPro" id="IPR050366">
    <property type="entry name" value="BP-dependent_transpt_permease"/>
</dbReference>
<dbReference type="InterPro" id="IPR035906">
    <property type="entry name" value="MetI-like_sf"/>
</dbReference>
<comment type="similarity">
    <text evidence="7">Belongs to the binding-protein-dependent transport system permease family.</text>
</comment>
<evidence type="ECO:0000256" key="6">
    <source>
        <dbReference type="ARBA" id="ARBA00023136"/>
    </source>
</evidence>
<keyword evidence="10" id="KW-1185">Reference proteome</keyword>
<dbReference type="PANTHER" id="PTHR43386:SF1">
    <property type="entry name" value="D,D-DIPEPTIDE TRANSPORT SYSTEM PERMEASE PROTEIN DDPC-RELATED"/>
    <property type="match status" value="1"/>
</dbReference>
<feature type="transmembrane region" description="Helical" evidence="7">
    <location>
        <begin position="148"/>
        <end position="169"/>
    </location>
</feature>
<proteinExistence type="inferred from homology"/>
<dbReference type="PANTHER" id="PTHR43386">
    <property type="entry name" value="OLIGOPEPTIDE TRANSPORT SYSTEM PERMEASE PROTEIN APPC"/>
    <property type="match status" value="1"/>
</dbReference>
<dbReference type="RefSeq" id="WP_211350711.1">
    <property type="nucleotide sequence ID" value="NZ_JBHMDG010000029.1"/>
</dbReference>
<comment type="caution">
    <text evidence="9">The sequence shown here is derived from an EMBL/GenBank/DDBJ whole genome shotgun (WGS) entry which is preliminary data.</text>
</comment>
<evidence type="ECO:0000313" key="9">
    <source>
        <dbReference type="EMBL" id="MFB9315152.1"/>
    </source>
</evidence>
<dbReference type="Pfam" id="PF12911">
    <property type="entry name" value="OppC_N"/>
    <property type="match status" value="1"/>
</dbReference>
<dbReference type="EMBL" id="JBHMDG010000029">
    <property type="protein sequence ID" value="MFB9315152.1"/>
    <property type="molecule type" value="Genomic_DNA"/>
</dbReference>
<evidence type="ECO:0000256" key="7">
    <source>
        <dbReference type="RuleBase" id="RU363032"/>
    </source>
</evidence>
<keyword evidence="4 7" id="KW-0812">Transmembrane</keyword>
<keyword evidence="5 7" id="KW-1133">Transmembrane helix</keyword>
<dbReference type="InterPro" id="IPR000515">
    <property type="entry name" value="MetI-like"/>
</dbReference>
<evidence type="ECO:0000259" key="8">
    <source>
        <dbReference type="PROSITE" id="PS50928"/>
    </source>
</evidence>
<name>A0ABV5KFH3_9ACTN</name>
<evidence type="ECO:0000313" key="10">
    <source>
        <dbReference type="Proteomes" id="UP001589750"/>
    </source>
</evidence>
<dbReference type="InterPro" id="IPR025966">
    <property type="entry name" value="OppC_N"/>
</dbReference>
<feature type="transmembrane region" description="Helical" evidence="7">
    <location>
        <begin position="294"/>
        <end position="317"/>
    </location>
</feature>
<evidence type="ECO:0000256" key="5">
    <source>
        <dbReference type="ARBA" id="ARBA00022989"/>
    </source>
</evidence>
<dbReference type="Pfam" id="PF00528">
    <property type="entry name" value="BPD_transp_1"/>
    <property type="match status" value="1"/>
</dbReference>
<keyword evidence="6 7" id="KW-0472">Membrane</keyword>